<dbReference type="Pfam" id="PF10441">
    <property type="entry name" value="Urb2"/>
    <property type="match status" value="1"/>
</dbReference>
<dbReference type="Proteomes" id="UP000091918">
    <property type="component" value="Unassembled WGS sequence"/>
</dbReference>
<feature type="domain" description="Nucleolar 27S pre-rRNA processing Urb2/Npa2 C-terminal" evidence="3">
    <location>
        <begin position="1253"/>
        <end position="1486"/>
    </location>
</feature>
<feature type="region of interest" description="Disordered" evidence="2">
    <location>
        <begin position="43"/>
        <end position="65"/>
    </location>
</feature>
<dbReference type="STRING" id="1658172.A0A1B7NZZ3"/>
<reference evidence="4 5" key="1">
    <citation type="submission" date="2015-07" db="EMBL/GenBank/DDBJ databases">
        <title>Emmonsia species relationships and genome sequence.</title>
        <authorList>
            <person name="Cuomo C.A."/>
            <person name="Schwartz I.S."/>
            <person name="Kenyon C."/>
            <person name="de Hoog G.S."/>
            <person name="Govender N.P."/>
            <person name="Botha A."/>
            <person name="Moreno L."/>
            <person name="de Vries M."/>
            <person name="Munoz J.F."/>
            <person name="Stielow J.B."/>
        </authorList>
    </citation>
    <scope>NUCLEOTIDE SEQUENCE [LARGE SCALE GENOMIC DNA]</scope>
    <source>
        <strain evidence="4 5">CBS 136260</strain>
    </source>
</reference>
<evidence type="ECO:0000313" key="5">
    <source>
        <dbReference type="Proteomes" id="UP000091918"/>
    </source>
</evidence>
<dbReference type="InterPro" id="IPR052609">
    <property type="entry name" value="Ribosome_Biogenesis_Reg"/>
</dbReference>
<evidence type="ECO:0000259" key="3">
    <source>
        <dbReference type="Pfam" id="PF10441"/>
    </source>
</evidence>
<accession>A0A1B7NZZ3</accession>
<evidence type="ECO:0000256" key="2">
    <source>
        <dbReference type="SAM" id="MobiDB-lite"/>
    </source>
</evidence>
<dbReference type="OrthoDB" id="160374at2759"/>
<dbReference type="GO" id="GO:0042254">
    <property type="term" value="P:ribosome biogenesis"/>
    <property type="evidence" value="ECO:0007669"/>
    <property type="project" value="TreeGrafter"/>
</dbReference>
<dbReference type="InterPro" id="IPR018849">
    <property type="entry name" value="Urb2/Npa2_C"/>
</dbReference>
<dbReference type="EMBL" id="LGUA01000318">
    <property type="protein sequence ID" value="OAX82346.1"/>
    <property type="molecule type" value="Genomic_DNA"/>
</dbReference>
<feature type="coiled-coil region" evidence="1">
    <location>
        <begin position="1098"/>
        <end position="1125"/>
    </location>
</feature>
<dbReference type="GO" id="GO:0005730">
    <property type="term" value="C:nucleolus"/>
    <property type="evidence" value="ECO:0007669"/>
    <property type="project" value="TreeGrafter"/>
</dbReference>
<evidence type="ECO:0000313" key="4">
    <source>
        <dbReference type="EMBL" id="OAX82346.1"/>
    </source>
</evidence>
<organism evidence="4 5">
    <name type="scientific">Emergomyces africanus</name>
    <dbReference type="NCBI Taxonomy" id="1955775"/>
    <lineage>
        <taxon>Eukaryota</taxon>
        <taxon>Fungi</taxon>
        <taxon>Dikarya</taxon>
        <taxon>Ascomycota</taxon>
        <taxon>Pezizomycotina</taxon>
        <taxon>Eurotiomycetes</taxon>
        <taxon>Eurotiomycetidae</taxon>
        <taxon>Onygenales</taxon>
        <taxon>Ajellomycetaceae</taxon>
        <taxon>Emergomyces</taxon>
    </lineage>
</organism>
<evidence type="ECO:0000256" key="1">
    <source>
        <dbReference type="SAM" id="Coils"/>
    </source>
</evidence>
<feature type="compositionally biased region" description="Basic and acidic residues" evidence="2">
    <location>
        <begin position="47"/>
        <end position="65"/>
    </location>
</feature>
<proteinExistence type="predicted"/>
<dbReference type="PANTHER" id="PTHR15682:SF2">
    <property type="entry name" value="UNHEALTHY RIBOSOME BIOGENESIS PROTEIN 2 HOMOLOG"/>
    <property type="match status" value="1"/>
</dbReference>
<sequence length="1487" mass="166634">MAPVLESPPSAHQALLQLEKGSNGPASQLQEAARIIGVDLSSSYSHGKADSRAISDATNKEQRPSAPKEEWILRWLMKKLKASSSPQQEQSHSSYRLDIRTWIFLRQLFDLVPAKPLAFILNENRFLLILKDTLADIANASSFPPERPALQDALQSESSVTVQGSPVSVSSKRGQKRKRTENGLGSGEPAGAIINCSWIDTFCAVLETVKALVVLPEQYPENKSAVGSQLKLILRGEPQIAAMILGQSFELARRVVEKRDKASPQLVSLLMPALYSVLDIWKLSSEHLGDSTTLSSDDAFSSHCLSQALHLLTVLGEATNESAGNKNLKQGMERLVALHVILPLRQSFFSAHSSGATSTEDSPDPALIKLVLNDIHSRWKKADDISNTKLLPTLLDIAIRAVPWDTFRRQVHEAPWLETLFVALSSIAGCSLSEDPSWNTLHGDILTLESLLQVTINRKVSLSVNTLSRYAIRFSGLVEGDGDPTTEWSLISKIIRTGVDVFLPNSGIDGADKLLSNLIGRITTFSLVPTVMPSEKYEVIKNDVVIPLLNGFAGARAIGSFLDIWSEQLTWIEATRLSGTDIFYFFVWEDDDLAAAIKPLISNPFSENQIKDRLQTILMQHSFDDEVKAPEQYADIVLLDAIFKSRLLGDFTFEGQLLTQAFRIVLNLISSKRKLDWRWRLWRLSQRFVHQRSSSDDLSIDLHATLLPEAVDLLQSFHHQGHAPNMSRNECLEAFEAFKLTVVVAGRTDDPKSSEYLNAIIPRIVPALNQAAKSSEPAWNGRVETVISLQTICVGYLVVLLATPLAVSRLTSENRNLLFNSLLTSVERSEQGISTPVLSQATEGSGLQNQLLEIWQSFTSNEWLLKAPAAVYDLVNTIFHHLKEKNMPRHLLIASLLSVPTRLIPRHQRGMLLDFLQQAVLRGQLNSREMCTDVLTLMTKLADLPKSSAQITSDWEEPWKLSEAIFFQQESSSNVLPFQSFRQLHKAIIDRVLVSSDIQRRLYFQKTFDKVSEVVQKYDTANFDTMELFMLALSLRTLRTHHENFDGNLKVETLNALREKVFNVLITDLRSIERNTKKKGKPLDVPTLTGILNTLEEFDDMMNKNRDAQKAIRKVEEQLGTMSNDAHIKRLVKRRLISSQKAGKDLEQVLMQSISLFPVNQLYDDEQQMVLRDIRRKLSTLPEKKLVRFVHQIRDPGFAGQDAAHRLLLTGVAISCFQTVEDLDTQASQELSSLFTALLRCLVDTTAIEAFSLATECLEMLLRNQSRSITQWNIDNTLGTIAVTISAHGPKIAREYAGVIYSRICQLLGLIFGQYRQKLSGRFHLVLPVMQLLLRLLFTPSSKAQKSSRFQLSLPPWAINNNTSSPFLKPSYGTQYTRLLTTLCDPTVSAVQRGQRSKSGLTDNTKKVKSLAGQHLQYLVMEYAICQLRGQLPPDMKATLMPGFYSVLDVMSKETMRGMNAAMDSSSRAVFKTLYDDYIRFGKWNHG</sequence>
<keyword evidence="5" id="KW-1185">Reference proteome</keyword>
<gene>
    <name evidence="4" type="ORF">ACJ72_03305</name>
</gene>
<keyword evidence="1" id="KW-0175">Coiled coil</keyword>
<protein>
    <recommendedName>
        <fullName evidence="3">Nucleolar 27S pre-rRNA processing Urb2/Npa2 C-terminal domain-containing protein</fullName>
    </recommendedName>
</protein>
<name>A0A1B7NZZ3_9EURO</name>
<comment type="caution">
    <text evidence="4">The sequence shown here is derived from an EMBL/GenBank/DDBJ whole genome shotgun (WGS) entry which is preliminary data.</text>
</comment>
<dbReference type="PANTHER" id="PTHR15682">
    <property type="entry name" value="UNHEALTHY RIBOSOME BIOGENESIS PROTEIN 2 HOMOLOG"/>
    <property type="match status" value="1"/>
</dbReference>
<feature type="compositionally biased region" description="Polar residues" evidence="2">
    <location>
        <begin position="154"/>
        <end position="172"/>
    </location>
</feature>
<feature type="region of interest" description="Disordered" evidence="2">
    <location>
        <begin position="154"/>
        <end position="184"/>
    </location>
</feature>